<name>A0A0F8Z6L0_9ZZZZ</name>
<organism evidence="2">
    <name type="scientific">marine sediment metagenome</name>
    <dbReference type="NCBI Taxonomy" id="412755"/>
    <lineage>
        <taxon>unclassified sequences</taxon>
        <taxon>metagenomes</taxon>
        <taxon>ecological metagenomes</taxon>
    </lineage>
</organism>
<evidence type="ECO:0000313" key="2">
    <source>
        <dbReference type="EMBL" id="KKK81660.1"/>
    </source>
</evidence>
<gene>
    <name evidence="2" type="ORF">LCGC14_2811220</name>
</gene>
<evidence type="ECO:0000256" key="1">
    <source>
        <dbReference type="SAM" id="Phobius"/>
    </source>
</evidence>
<sequence length="91" mass="9844">MEALTEFGFVGIVAFGSVAILSYFLRDNDRFDFGSREKAVALIVFAFIYGFVPEEFGNAIAERIKDAIIIGTSLTAVYVTLKNVAGKIGGN</sequence>
<keyword evidence="1" id="KW-1133">Transmembrane helix</keyword>
<reference evidence="2" key="1">
    <citation type="journal article" date="2015" name="Nature">
        <title>Complex archaea that bridge the gap between prokaryotes and eukaryotes.</title>
        <authorList>
            <person name="Spang A."/>
            <person name="Saw J.H."/>
            <person name="Jorgensen S.L."/>
            <person name="Zaremba-Niedzwiedzka K."/>
            <person name="Martijn J."/>
            <person name="Lind A.E."/>
            <person name="van Eijk R."/>
            <person name="Schleper C."/>
            <person name="Guy L."/>
            <person name="Ettema T.J."/>
        </authorList>
    </citation>
    <scope>NUCLEOTIDE SEQUENCE</scope>
</reference>
<keyword evidence="1" id="KW-0812">Transmembrane</keyword>
<keyword evidence="1" id="KW-0472">Membrane</keyword>
<proteinExistence type="predicted"/>
<dbReference type="EMBL" id="LAZR01053027">
    <property type="protein sequence ID" value="KKK81660.1"/>
    <property type="molecule type" value="Genomic_DNA"/>
</dbReference>
<protein>
    <submittedName>
        <fullName evidence="2">Uncharacterized protein</fullName>
    </submittedName>
</protein>
<dbReference type="AlphaFoldDB" id="A0A0F8Z6L0"/>
<feature type="transmembrane region" description="Helical" evidence="1">
    <location>
        <begin position="37"/>
        <end position="52"/>
    </location>
</feature>
<accession>A0A0F8Z6L0</accession>
<feature type="transmembrane region" description="Helical" evidence="1">
    <location>
        <begin position="6"/>
        <end position="25"/>
    </location>
</feature>
<comment type="caution">
    <text evidence="2">The sequence shown here is derived from an EMBL/GenBank/DDBJ whole genome shotgun (WGS) entry which is preliminary data.</text>
</comment>